<reference evidence="3 4" key="1">
    <citation type="submission" date="2010-01" db="EMBL/GenBank/DDBJ databases">
        <title>The complete genome of Thermobispora bispora DSM 43833.</title>
        <authorList>
            <consortium name="US DOE Joint Genome Institute (JGI-PGF)"/>
            <person name="Lucas S."/>
            <person name="Copeland A."/>
            <person name="Lapidus A."/>
            <person name="Glavina del Rio T."/>
            <person name="Dalin E."/>
            <person name="Tice H."/>
            <person name="Bruce D."/>
            <person name="Goodwin L."/>
            <person name="Pitluck S."/>
            <person name="Kyrpides N."/>
            <person name="Mavromatis K."/>
            <person name="Ivanova N."/>
            <person name="Mikhailova N."/>
            <person name="Chertkov O."/>
            <person name="Brettin T."/>
            <person name="Detter J.C."/>
            <person name="Han C."/>
            <person name="Larimer F."/>
            <person name="Land M."/>
            <person name="Hauser L."/>
            <person name="Markowitz V."/>
            <person name="Cheng J.-F."/>
            <person name="Hugenholtz P."/>
            <person name="Woyke T."/>
            <person name="Wu D."/>
            <person name="Jando M."/>
            <person name="Schneider S."/>
            <person name="Klenk H.-P."/>
            <person name="Eisen J.A."/>
        </authorList>
    </citation>
    <scope>NUCLEOTIDE SEQUENCE [LARGE SCALE GENOMIC DNA]</scope>
    <source>
        <strain evidence="4">ATCC 19993 / DSM 43833 / CBS 139.67 / JCM 10125 / KCTC 9307 / NBRC 14880 / R51</strain>
    </source>
</reference>
<dbReference type="EMBL" id="CP001874">
    <property type="protein sequence ID" value="ADG87778.1"/>
    <property type="molecule type" value="Genomic_DNA"/>
</dbReference>
<protein>
    <recommendedName>
        <fullName evidence="2">DUF4439 domain-containing protein</fullName>
    </recommendedName>
</protein>
<dbReference type="InterPro" id="IPR012347">
    <property type="entry name" value="Ferritin-like"/>
</dbReference>
<dbReference type="InterPro" id="IPR029447">
    <property type="entry name" value="DUF4439"/>
</dbReference>
<dbReference type="SUPFAM" id="SSF47240">
    <property type="entry name" value="Ferritin-like"/>
    <property type="match status" value="1"/>
</dbReference>
<dbReference type="RefSeq" id="WP_013131311.1">
    <property type="nucleotide sequence ID" value="NC_014165.1"/>
</dbReference>
<evidence type="ECO:0000313" key="4">
    <source>
        <dbReference type="Proteomes" id="UP000006640"/>
    </source>
</evidence>
<proteinExistence type="predicted"/>
<accession>D6Y7V9</accession>
<dbReference type="Gene3D" id="1.20.1260.10">
    <property type="match status" value="1"/>
</dbReference>
<dbReference type="InterPro" id="IPR009078">
    <property type="entry name" value="Ferritin-like_SF"/>
</dbReference>
<organism evidence="3 4">
    <name type="scientific">Thermobispora bispora (strain ATCC 19993 / DSM 43833 / CBS 139.67 / JCM 10125 / KCTC 9307 / NBRC 14880 / R51)</name>
    <dbReference type="NCBI Taxonomy" id="469371"/>
    <lineage>
        <taxon>Bacteria</taxon>
        <taxon>Bacillati</taxon>
        <taxon>Actinomycetota</taxon>
        <taxon>Actinomycetes</taxon>
        <taxon>Streptosporangiales</taxon>
        <taxon>Streptosporangiaceae</taxon>
        <taxon>Thermobispora</taxon>
    </lineage>
</organism>
<evidence type="ECO:0000313" key="3">
    <source>
        <dbReference type="EMBL" id="ADG87778.1"/>
    </source>
</evidence>
<dbReference type="AlphaFoldDB" id="D6Y7V9"/>
<dbReference type="CDD" id="cd00657">
    <property type="entry name" value="Ferritin_like"/>
    <property type="match status" value="1"/>
</dbReference>
<feature type="region of interest" description="Disordered" evidence="1">
    <location>
        <begin position="144"/>
        <end position="181"/>
    </location>
</feature>
<sequence>MTEVPAARTTPSPAPPAPAAALAKALAAEHAAVYAYGVVGARTDGRLRARARAGFDAHRARRDQLRSLIVRMGGSPAEPSPAYRLPFPVESAKDAARLAAHVEEGLITAYLELAAVNDPSLRRLAALAAQECATRAYGWRPETLQAFPGMPGQAGTTPGSPGPAEPSATPTATPAGGTPRG</sequence>
<dbReference type="HOGENOM" id="CLU_125489_0_0_11"/>
<feature type="compositionally biased region" description="Low complexity" evidence="1">
    <location>
        <begin position="165"/>
        <end position="181"/>
    </location>
</feature>
<evidence type="ECO:0000256" key="1">
    <source>
        <dbReference type="SAM" id="MobiDB-lite"/>
    </source>
</evidence>
<dbReference type="STRING" id="469371.Tbis_1056"/>
<gene>
    <name evidence="3" type="ordered locus">Tbis_1056</name>
</gene>
<evidence type="ECO:0000259" key="2">
    <source>
        <dbReference type="Pfam" id="PF14530"/>
    </source>
</evidence>
<keyword evidence="4" id="KW-1185">Reference proteome</keyword>
<name>D6Y7V9_THEBD</name>
<dbReference type="Proteomes" id="UP000006640">
    <property type="component" value="Chromosome"/>
</dbReference>
<feature type="domain" description="DUF4439" evidence="2">
    <location>
        <begin position="21"/>
        <end position="151"/>
    </location>
</feature>
<dbReference type="eggNOG" id="ENOG50334B4">
    <property type="taxonomic scope" value="Bacteria"/>
</dbReference>
<dbReference type="Pfam" id="PF14530">
    <property type="entry name" value="DUF4439"/>
    <property type="match status" value="1"/>
</dbReference>
<dbReference type="OrthoDB" id="3855078at2"/>
<dbReference type="KEGG" id="tbi:Tbis_1056"/>